<sequence length="75" mass="8449">MYRGGVDGAGEGGCGVWEELETVGGIYDMNDRDWDFAIGSLGDPLFDIMDWMICPYPQCLVNNGFYERSDNEQTR</sequence>
<protein>
    <submittedName>
        <fullName evidence="1">Uncharacterized protein</fullName>
    </submittedName>
</protein>
<gene>
    <name evidence="1" type="ORF">MM171B03052_0006</name>
</gene>
<dbReference type="EMBL" id="MT143949">
    <property type="protein sequence ID" value="QJH93137.1"/>
    <property type="molecule type" value="Genomic_DNA"/>
</dbReference>
<dbReference type="AlphaFoldDB" id="A0A6M3X6N2"/>
<accession>A0A6M3X6N2</accession>
<name>A0A6M3X6N2_9ZZZZ</name>
<proteinExistence type="predicted"/>
<reference evidence="1" key="1">
    <citation type="submission" date="2020-03" db="EMBL/GenBank/DDBJ databases">
        <title>The deep terrestrial virosphere.</title>
        <authorList>
            <person name="Holmfeldt K."/>
            <person name="Nilsson E."/>
            <person name="Simone D."/>
            <person name="Lopez-Fernandez M."/>
            <person name="Wu X."/>
            <person name="de Brujin I."/>
            <person name="Lundin D."/>
            <person name="Andersson A."/>
            <person name="Bertilsson S."/>
            <person name="Dopson M."/>
        </authorList>
    </citation>
    <scope>NUCLEOTIDE SEQUENCE</scope>
    <source>
        <strain evidence="1">MM171B03052</strain>
    </source>
</reference>
<evidence type="ECO:0000313" key="1">
    <source>
        <dbReference type="EMBL" id="QJH93137.1"/>
    </source>
</evidence>
<organism evidence="1">
    <name type="scientific">viral metagenome</name>
    <dbReference type="NCBI Taxonomy" id="1070528"/>
    <lineage>
        <taxon>unclassified sequences</taxon>
        <taxon>metagenomes</taxon>
        <taxon>organismal metagenomes</taxon>
    </lineage>
</organism>